<evidence type="ECO:0000313" key="2">
    <source>
        <dbReference type="Proteomes" id="UP000192276"/>
    </source>
</evidence>
<organism evidence="1 2">
    <name type="scientific">Niastella populi</name>
    <dbReference type="NCBI Taxonomy" id="550983"/>
    <lineage>
        <taxon>Bacteria</taxon>
        <taxon>Pseudomonadati</taxon>
        <taxon>Bacteroidota</taxon>
        <taxon>Chitinophagia</taxon>
        <taxon>Chitinophagales</taxon>
        <taxon>Chitinophagaceae</taxon>
        <taxon>Niastella</taxon>
    </lineage>
</organism>
<sequence length="780" mass="90812">MQITYKKISTSIRPLKIAIFFNRDSKQWRSIVEGIIELNSTIWGGRFNIIIPTDGKTVEDQFLRVLQEFNPDVCCYYQHTNLDVLYSTDGYNEKENVIKSVMENYNMSRQEAEKYINSNPQSHEKDIFRKNVDFYKYLSENLSLFGNPEKIRLQRLHRHIKQIGGALKVENFLQELIDIANPRPFYFDLDDCSDFSRLLIASYTGMGNLLYSDRIDIKIEKHDKKSERFLINDFYQGRIPQIYPFAVNCYGLSLYESLRPKSFSVLVVGSEATDFCLFYGLDRIMNGIFWIPTIHCFTEYHPSLGFLILEKIADENTGNDRKTLQITSCSLKKDDIIEIVAKIRDLGIPEWAEDDLQIEIVSPGEIMISKEYEAYEYGNAGNTFIQQFNNGISTNYINSPYPQLFKSLPAHKADWIIDYEIEGVNMDKSSTGHILPNDLSLISNLFNHDFSNSLSLSIIRKHGDKYSVRCPTVALRYFNMRPQDVTPRPILRLQDSKEIFDVLFNNAGYITQTSDKGKYLEYCIEMFGDMEKLAMILANEEISNLFSCYKNTTSVKRQEKDIKGIKLKTGVYLSYNDIRSFFKDEKDARNYMDDFIKKNLLTRGFIFKCEQCDNSSWYNINSVTGTFKCNRCDYEQVYLPHHWREDDEPKFYYRLNEMFYQGNSHNMKEPILGILYLKSLAKKSFFYRPELNVYNAENSSLKQEIDFVCLVDGELWIGEAKSGGTTKGDVNKYITLCNKLKARFILISNDPISSELHAYIHSIAWEKNPTIKILSKDDRT</sequence>
<protein>
    <submittedName>
        <fullName evidence="1">Uncharacterized protein</fullName>
    </submittedName>
</protein>
<gene>
    <name evidence="1" type="ORF">A4R26_31580</name>
</gene>
<dbReference type="OrthoDB" id="7067777at2"/>
<comment type="caution">
    <text evidence="1">The sequence shown here is derived from an EMBL/GenBank/DDBJ whole genome shotgun (WGS) entry which is preliminary data.</text>
</comment>
<proteinExistence type="predicted"/>
<dbReference type="Proteomes" id="UP000192276">
    <property type="component" value="Unassembled WGS sequence"/>
</dbReference>
<accession>A0A1V9EPS5</accession>
<keyword evidence="2" id="KW-1185">Reference proteome</keyword>
<dbReference type="RefSeq" id="WP_081170363.1">
    <property type="nucleotide sequence ID" value="NZ_LWBP01000236.1"/>
</dbReference>
<dbReference type="EMBL" id="LWBP01000236">
    <property type="protein sequence ID" value="OQP47944.1"/>
    <property type="molecule type" value="Genomic_DNA"/>
</dbReference>
<reference evidence="2" key="1">
    <citation type="submission" date="2016-04" db="EMBL/GenBank/DDBJ databases">
        <authorList>
            <person name="Chen L."/>
            <person name="Zhuang W."/>
            <person name="Wang G."/>
        </authorList>
    </citation>
    <scope>NUCLEOTIDE SEQUENCE [LARGE SCALE GENOMIC DNA]</scope>
    <source>
        <strain evidence="2">208</strain>
    </source>
</reference>
<dbReference type="AlphaFoldDB" id="A0A1V9EPS5"/>
<evidence type="ECO:0000313" key="1">
    <source>
        <dbReference type="EMBL" id="OQP47944.1"/>
    </source>
</evidence>
<name>A0A1V9EPS5_9BACT</name>